<organism evidence="1 2">
    <name type="scientific">Elysia marginata</name>
    <dbReference type="NCBI Taxonomy" id="1093978"/>
    <lineage>
        <taxon>Eukaryota</taxon>
        <taxon>Metazoa</taxon>
        <taxon>Spiralia</taxon>
        <taxon>Lophotrochozoa</taxon>
        <taxon>Mollusca</taxon>
        <taxon>Gastropoda</taxon>
        <taxon>Heterobranchia</taxon>
        <taxon>Euthyneura</taxon>
        <taxon>Panpulmonata</taxon>
        <taxon>Sacoglossa</taxon>
        <taxon>Placobranchoidea</taxon>
        <taxon>Plakobranchidae</taxon>
        <taxon>Elysia</taxon>
    </lineage>
</organism>
<dbReference type="AlphaFoldDB" id="A0AAV4HUG2"/>
<evidence type="ECO:0008006" key="3">
    <source>
        <dbReference type="Google" id="ProtNLM"/>
    </source>
</evidence>
<name>A0AAV4HUG2_9GAST</name>
<sequence>MAFKCLKFQTSLCPALMFPVNHTNGGIERADAASKPWIQHVTHGGYGEVSWTEHGPPGGADGQTTTITRQSCITCRCYAMQALHHLVILRQLSHTTS</sequence>
<dbReference type="Proteomes" id="UP000762676">
    <property type="component" value="Unassembled WGS sequence"/>
</dbReference>
<proteinExistence type="predicted"/>
<evidence type="ECO:0000313" key="1">
    <source>
        <dbReference type="EMBL" id="GFS01798.1"/>
    </source>
</evidence>
<protein>
    <recommendedName>
        <fullName evidence="3">Secreted protein</fullName>
    </recommendedName>
</protein>
<dbReference type="EMBL" id="BMAT01009214">
    <property type="protein sequence ID" value="GFS01798.1"/>
    <property type="molecule type" value="Genomic_DNA"/>
</dbReference>
<accession>A0AAV4HUG2</accession>
<gene>
    <name evidence="1" type="ORF">ElyMa_004591100</name>
</gene>
<reference evidence="1 2" key="1">
    <citation type="journal article" date="2021" name="Elife">
        <title>Chloroplast acquisition without the gene transfer in kleptoplastic sea slugs, Plakobranchus ocellatus.</title>
        <authorList>
            <person name="Maeda T."/>
            <person name="Takahashi S."/>
            <person name="Yoshida T."/>
            <person name="Shimamura S."/>
            <person name="Takaki Y."/>
            <person name="Nagai Y."/>
            <person name="Toyoda A."/>
            <person name="Suzuki Y."/>
            <person name="Arimoto A."/>
            <person name="Ishii H."/>
            <person name="Satoh N."/>
            <person name="Nishiyama T."/>
            <person name="Hasebe M."/>
            <person name="Maruyama T."/>
            <person name="Minagawa J."/>
            <person name="Obokata J."/>
            <person name="Shigenobu S."/>
        </authorList>
    </citation>
    <scope>NUCLEOTIDE SEQUENCE [LARGE SCALE GENOMIC DNA]</scope>
</reference>
<evidence type="ECO:0000313" key="2">
    <source>
        <dbReference type="Proteomes" id="UP000762676"/>
    </source>
</evidence>
<keyword evidence="2" id="KW-1185">Reference proteome</keyword>
<comment type="caution">
    <text evidence="1">The sequence shown here is derived from an EMBL/GenBank/DDBJ whole genome shotgun (WGS) entry which is preliminary data.</text>
</comment>